<comment type="caution">
    <text evidence="2">The sequence shown here is derived from an EMBL/GenBank/DDBJ whole genome shotgun (WGS) entry which is preliminary data.</text>
</comment>
<sequence>MAALTLSYQPQSPNELDGDRKNGAQRTKKQESKSAISIFPSLPLPSYTSPASHLHFHRSSNRHIPALLRKSALSLLSLISVLSSNLSSFLLKSLPHHIPAFCESRHSLFFLSSPSSPAPNLSSFLLKSLPHASRASEARMWTTLVLVMVAWAPVAPDSFRGVDPSEVLFENLEAEELDMLLDSTIESLQRDIIAIYEDQLRLHHLNVRNLQRRRRSTGSPDIPYLGEGYWHSYYYDLDVNNRETLSVKNITVQIDPGSLNTSDVFAVNVRNMPYIYRSDSGMGYVIRGEIMEPLYLTNSWTKSRAGCHCDVDGSMECACCRPGGCQCRQSEGHSGTACVKCGEESQNPTCIEAEPEHLFVDAAVGFEYYNYYFDPEEGLMENVIIAHGNTLSLYRVGLDSLEKMNEMISLSSVKLVENAKDLGYGEVYLDHYGRHEKLRFLVVFCDKSELHKFVYDLELRRYRDAVLAKWHTFYAGGLERN</sequence>
<dbReference type="OrthoDB" id="6022258at2759"/>
<accession>A0A423TJK7</accession>
<name>A0A423TJK7_PENVA</name>
<feature type="compositionally biased region" description="Basic and acidic residues" evidence="1">
    <location>
        <begin position="17"/>
        <end position="32"/>
    </location>
</feature>
<dbReference type="EMBL" id="QCYY01001624">
    <property type="protein sequence ID" value="ROT76652.1"/>
    <property type="molecule type" value="Genomic_DNA"/>
</dbReference>
<gene>
    <name evidence="2" type="ORF">C7M84_004742</name>
</gene>
<evidence type="ECO:0000256" key="1">
    <source>
        <dbReference type="SAM" id="MobiDB-lite"/>
    </source>
</evidence>
<organism evidence="2 3">
    <name type="scientific">Penaeus vannamei</name>
    <name type="common">Whiteleg shrimp</name>
    <name type="synonym">Litopenaeus vannamei</name>
    <dbReference type="NCBI Taxonomy" id="6689"/>
    <lineage>
        <taxon>Eukaryota</taxon>
        <taxon>Metazoa</taxon>
        <taxon>Ecdysozoa</taxon>
        <taxon>Arthropoda</taxon>
        <taxon>Crustacea</taxon>
        <taxon>Multicrustacea</taxon>
        <taxon>Malacostraca</taxon>
        <taxon>Eumalacostraca</taxon>
        <taxon>Eucarida</taxon>
        <taxon>Decapoda</taxon>
        <taxon>Dendrobranchiata</taxon>
        <taxon>Penaeoidea</taxon>
        <taxon>Penaeidae</taxon>
        <taxon>Penaeus</taxon>
    </lineage>
</organism>
<keyword evidence="3" id="KW-1185">Reference proteome</keyword>
<reference evidence="2 3" key="2">
    <citation type="submission" date="2019-01" db="EMBL/GenBank/DDBJ databases">
        <title>The decoding of complex shrimp genome reveals the adaptation for benthos swimmer, frequently molting mechanism and breeding impact on genome.</title>
        <authorList>
            <person name="Sun Y."/>
            <person name="Gao Y."/>
            <person name="Yu Y."/>
        </authorList>
    </citation>
    <scope>NUCLEOTIDE SEQUENCE [LARGE SCALE GENOMIC DNA]</scope>
    <source>
        <tissue evidence="2">Muscle</tissue>
    </source>
</reference>
<dbReference type="Proteomes" id="UP000283509">
    <property type="component" value="Unassembled WGS sequence"/>
</dbReference>
<evidence type="ECO:0000313" key="3">
    <source>
        <dbReference type="Proteomes" id="UP000283509"/>
    </source>
</evidence>
<feature type="compositionally biased region" description="Polar residues" evidence="1">
    <location>
        <begin position="1"/>
        <end position="14"/>
    </location>
</feature>
<evidence type="ECO:0000313" key="2">
    <source>
        <dbReference type="EMBL" id="ROT76652.1"/>
    </source>
</evidence>
<dbReference type="AlphaFoldDB" id="A0A423TJK7"/>
<reference evidence="2 3" key="1">
    <citation type="submission" date="2018-04" db="EMBL/GenBank/DDBJ databases">
        <authorList>
            <person name="Zhang X."/>
            <person name="Yuan J."/>
            <person name="Li F."/>
            <person name="Xiang J."/>
        </authorList>
    </citation>
    <scope>NUCLEOTIDE SEQUENCE [LARGE SCALE GENOMIC DNA]</scope>
    <source>
        <tissue evidence="2">Muscle</tissue>
    </source>
</reference>
<protein>
    <submittedName>
        <fullName evidence="2">Cyclin B</fullName>
    </submittedName>
</protein>
<proteinExistence type="predicted"/>
<feature type="region of interest" description="Disordered" evidence="1">
    <location>
        <begin position="1"/>
        <end position="34"/>
    </location>
</feature>